<name>A0A0B6D844_9GAMM</name>
<organism evidence="5 6">
    <name type="scientific">Francisella philomiragia</name>
    <dbReference type="NCBI Taxonomy" id="28110"/>
    <lineage>
        <taxon>Bacteria</taxon>
        <taxon>Pseudomonadati</taxon>
        <taxon>Pseudomonadota</taxon>
        <taxon>Gammaproteobacteria</taxon>
        <taxon>Thiotrichales</taxon>
        <taxon>Francisellaceae</taxon>
        <taxon>Francisella</taxon>
    </lineage>
</organism>
<dbReference type="InterPro" id="IPR044946">
    <property type="entry name" value="Restrct_endonuc_typeI_TRD_sf"/>
</dbReference>
<dbReference type="GO" id="GO:0009307">
    <property type="term" value="P:DNA restriction-modification system"/>
    <property type="evidence" value="ECO:0007669"/>
    <property type="project" value="UniProtKB-KW"/>
</dbReference>
<protein>
    <submittedName>
        <fullName evidence="5">Type I restriction modification DNA specificity domain protein</fullName>
    </submittedName>
</protein>
<keyword evidence="2" id="KW-0680">Restriction system</keyword>
<dbReference type="EMBL" id="CP009440">
    <property type="protein sequence ID" value="AJI53823.1"/>
    <property type="molecule type" value="Genomic_DNA"/>
</dbReference>
<dbReference type="InterPro" id="IPR051212">
    <property type="entry name" value="Type-I_RE_S_subunit"/>
</dbReference>
<dbReference type="Gene3D" id="3.90.220.20">
    <property type="entry name" value="DNA methylase specificity domains"/>
    <property type="match status" value="2"/>
</dbReference>
<dbReference type="GO" id="GO:0003677">
    <property type="term" value="F:DNA binding"/>
    <property type="evidence" value="ECO:0007669"/>
    <property type="project" value="UniProtKB-KW"/>
</dbReference>
<comment type="similarity">
    <text evidence="1">Belongs to the type-I restriction system S methylase family.</text>
</comment>
<gene>
    <name evidence="5" type="ORF">LA55_759</name>
</gene>
<dbReference type="REBASE" id="102497">
    <property type="entry name" value="S2.Fph2794ORF762P"/>
</dbReference>
<evidence type="ECO:0000256" key="3">
    <source>
        <dbReference type="ARBA" id="ARBA00023125"/>
    </source>
</evidence>
<accession>A0A0B6D844</accession>
<dbReference type="Gene3D" id="1.10.287.1120">
    <property type="entry name" value="Bipartite methylase S protein"/>
    <property type="match status" value="1"/>
</dbReference>
<dbReference type="OrthoDB" id="398435at2"/>
<dbReference type="Proteomes" id="UP000031830">
    <property type="component" value="Chromosome"/>
</dbReference>
<dbReference type="CDD" id="cd17262">
    <property type="entry name" value="RMtype1_S_Aco12261I-TRD2-CR2"/>
    <property type="match status" value="1"/>
</dbReference>
<dbReference type="InterPro" id="IPR000055">
    <property type="entry name" value="Restrct_endonuc_typeI_TRD"/>
</dbReference>
<dbReference type="Pfam" id="PF01420">
    <property type="entry name" value="Methylase_S"/>
    <property type="match status" value="2"/>
</dbReference>
<dbReference type="PANTHER" id="PTHR43140">
    <property type="entry name" value="TYPE-1 RESTRICTION ENZYME ECOKI SPECIFICITY PROTEIN"/>
    <property type="match status" value="1"/>
</dbReference>
<evidence type="ECO:0000256" key="2">
    <source>
        <dbReference type="ARBA" id="ARBA00022747"/>
    </source>
</evidence>
<reference evidence="5 6" key="1">
    <citation type="journal article" date="2015" name="Genome Announc.">
        <title>Genome sequencing of 18 francisella strains to aid in assay development and testing.</title>
        <authorList>
            <person name="Johnson S.L."/>
            <person name="Daligault H.E."/>
            <person name="Davenport K.W."/>
            <person name="Coyne S.R."/>
            <person name="Frey K.G."/>
            <person name="Koroleva G.I."/>
            <person name="Broomall S.M."/>
            <person name="Bishop-Lilly K.A."/>
            <person name="Bruce D.C."/>
            <person name="Chertkov O."/>
            <person name="Freitas T."/>
            <person name="Jaissle J."/>
            <person name="Ladner J.T."/>
            <person name="Rosenzweig C.N."/>
            <person name="Gibbons H.S."/>
            <person name="Palacios G.F."/>
            <person name="Redden C.L."/>
            <person name="Xu Y."/>
            <person name="Minogue T.D."/>
            <person name="Chain P.S."/>
        </authorList>
    </citation>
    <scope>NUCLEOTIDE SEQUENCE [LARGE SCALE GENOMIC DNA]</scope>
    <source>
        <strain evidence="5 6">GA01-2794</strain>
    </source>
</reference>
<proteinExistence type="inferred from homology"/>
<feature type="domain" description="Type I restriction modification DNA specificity" evidence="4">
    <location>
        <begin position="9"/>
        <end position="125"/>
    </location>
</feature>
<evidence type="ECO:0000259" key="4">
    <source>
        <dbReference type="Pfam" id="PF01420"/>
    </source>
</evidence>
<evidence type="ECO:0000313" key="5">
    <source>
        <dbReference type="EMBL" id="AJI53823.1"/>
    </source>
</evidence>
<dbReference type="KEGG" id="fpz:LA55_759"/>
<sequence length="338" mass="37963">MKYQKVSSSKDMITKLGLDKSSAKLLPIGTVSYSSRATIGKIAINEIEVSTNQGFTNFICNDDLYNYYLAYCLSNFTNDIVSLSNSTTFKEVSKSSFKSFQIPLPPLAEQKRIVAKLDSLFEKIDKAIELHQQNITNANTLMASTLDKTFKKLEGEYSKSTLESITDNFDGKRKPIKSSDREKLKGEYPYYGASGIIDYVNDYIYDGEYILISEDVANLVARKYPIAFIASGKFWVNNHAHILSAKAGMTNNHFICYAFAQLDISEYITGSAQPKLSQKKLNEISIVLPPLPIQQKTVEYLDSIATKVDKIKQLNEQKLENLKALKASILDKAFRGEL</sequence>
<evidence type="ECO:0000313" key="6">
    <source>
        <dbReference type="Proteomes" id="UP000031830"/>
    </source>
</evidence>
<dbReference type="PANTHER" id="PTHR43140:SF1">
    <property type="entry name" value="TYPE I RESTRICTION ENZYME ECOKI SPECIFICITY SUBUNIT"/>
    <property type="match status" value="1"/>
</dbReference>
<dbReference type="AlphaFoldDB" id="A0A0B6D844"/>
<keyword evidence="3" id="KW-0238">DNA-binding</keyword>
<dbReference type="SUPFAM" id="SSF116734">
    <property type="entry name" value="DNA methylase specificity domain"/>
    <property type="match status" value="2"/>
</dbReference>
<feature type="domain" description="Type I restriction modification DNA specificity" evidence="4">
    <location>
        <begin position="160"/>
        <end position="317"/>
    </location>
</feature>
<evidence type="ECO:0000256" key="1">
    <source>
        <dbReference type="ARBA" id="ARBA00010923"/>
    </source>
</evidence>
<dbReference type="RefSeq" id="WP_050022769.1">
    <property type="nucleotide sequence ID" value="NZ_CP009440.1"/>
</dbReference>